<evidence type="ECO:0000256" key="4">
    <source>
        <dbReference type="ARBA" id="ARBA00022989"/>
    </source>
</evidence>
<proteinExistence type="predicted"/>
<dbReference type="InterPro" id="IPR045064">
    <property type="entry name" value="Reticulon-like"/>
</dbReference>
<dbReference type="GO" id="GO:0009617">
    <property type="term" value="P:response to bacterium"/>
    <property type="evidence" value="ECO:0007669"/>
    <property type="project" value="InterPro"/>
</dbReference>
<evidence type="ECO:0000256" key="6">
    <source>
        <dbReference type="RuleBase" id="RU363132"/>
    </source>
</evidence>
<dbReference type="OMA" id="VIGSWCD"/>
<keyword evidence="4 6" id="KW-1133">Transmembrane helix</keyword>
<keyword evidence="2 6" id="KW-0812">Transmembrane</keyword>
<feature type="transmembrane region" description="Helical" evidence="6">
    <location>
        <begin position="73"/>
        <end position="93"/>
    </location>
</feature>
<keyword evidence="5 6" id="KW-0472">Membrane</keyword>
<sequence length="228" mass="25025">MAEPAGDAAPPADGVSEAARPRGFRLLGEDKSVHRALGGGKAADVLLWKDKKTSAAVIGGATVLWVLFEVVDYHFLSLISHVLIGVLAILFLWSKATIFIKKSPPDIPEVKLSEDLAVNVALALRTDINQALHLLREIALGHDLMKFLVVIVALWILSEIGSLCDFLTLFYVAILMLHTVPILYHKYQDKVDNFAGKAHVELSRQYSVLDAKVLSKIPRGPAKHKKHN</sequence>
<evidence type="ECO:0000259" key="7">
    <source>
        <dbReference type="PROSITE" id="PS50845"/>
    </source>
</evidence>
<dbReference type="STRING" id="4537.A0A0E0JY76"/>
<keyword evidence="9" id="KW-1185">Reference proteome</keyword>
<evidence type="ECO:0000256" key="3">
    <source>
        <dbReference type="ARBA" id="ARBA00022824"/>
    </source>
</evidence>
<organism evidence="8">
    <name type="scientific">Oryza punctata</name>
    <name type="common">Red rice</name>
    <dbReference type="NCBI Taxonomy" id="4537"/>
    <lineage>
        <taxon>Eukaryota</taxon>
        <taxon>Viridiplantae</taxon>
        <taxon>Streptophyta</taxon>
        <taxon>Embryophyta</taxon>
        <taxon>Tracheophyta</taxon>
        <taxon>Spermatophyta</taxon>
        <taxon>Magnoliopsida</taxon>
        <taxon>Liliopsida</taxon>
        <taxon>Poales</taxon>
        <taxon>Poaceae</taxon>
        <taxon>BOP clade</taxon>
        <taxon>Oryzoideae</taxon>
        <taxon>Oryzeae</taxon>
        <taxon>Oryzinae</taxon>
        <taxon>Oryza</taxon>
    </lineage>
</organism>
<evidence type="ECO:0000256" key="2">
    <source>
        <dbReference type="ARBA" id="ARBA00022692"/>
    </source>
</evidence>
<protein>
    <recommendedName>
        <fullName evidence="6">Reticulon-like protein</fullName>
    </recommendedName>
</protein>
<name>A0A0E0JY76_ORYPU</name>
<reference evidence="8" key="2">
    <citation type="submission" date="2018-05" db="EMBL/GenBank/DDBJ databases">
        <title>OpunRS2 (Oryza punctata Reference Sequence Version 2).</title>
        <authorList>
            <person name="Zhang J."/>
            <person name="Kudrna D."/>
            <person name="Lee S."/>
            <person name="Talag J."/>
            <person name="Welchert J."/>
            <person name="Wing R.A."/>
        </authorList>
    </citation>
    <scope>NUCLEOTIDE SEQUENCE [LARGE SCALE GENOMIC DNA]</scope>
</reference>
<reference evidence="8" key="1">
    <citation type="submission" date="2015-04" db="UniProtKB">
        <authorList>
            <consortium name="EnsemblPlants"/>
        </authorList>
    </citation>
    <scope>IDENTIFICATION</scope>
</reference>
<dbReference type="PROSITE" id="PS50845">
    <property type="entry name" value="RETICULON"/>
    <property type="match status" value="1"/>
</dbReference>
<dbReference type="GO" id="GO:0005789">
    <property type="term" value="C:endoplasmic reticulum membrane"/>
    <property type="evidence" value="ECO:0007669"/>
    <property type="project" value="UniProtKB-SubCell"/>
</dbReference>
<comment type="subcellular location">
    <subcellularLocation>
        <location evidence="1 6">Endoplasmic reticulum membrane</location>
        <topology evidence="1 6">Multi-pass membrane protein</topology>
    </subcellularLocation>
</comment>
<dbReference type="InterPro" id="IPR003388">
    <property type="entry name" value="Reticulon"/>
</dbReference>
<dbReference type="EnsemblPlants" id="OPUNC02G10170.1">
    <property type="protein sequence ID" value="OPUNC02G10170.1"/>
    <property type="gene ID" value="OPUNC02G10170"/>
</dbReference>
<feature type="transmembrane region" description="Helical" evidence="6">
    <location>
        <begin position="144"/>
        <end position="160"/>
    </location>
</feature>
<evidence type="ECO:0000256" key="1">
    <source>
        <dbReference type="ARBA" id="ARBA00004477"/>
    </source>
</evidence>
<evidence type="ECO:0000313" key="9">
    <source>
        <dbReference type="Proteomes" id="UP000026962"/>
    </source>
</evidence>
<dbReference type="AlphaFoldDB" id="A0A0E0JY76"/>
<dbReference type="Proteomes" id="UP000026962">
    <property type="component" value="Chromosome 2"/>
</dbReference>
<evidence type="ECO:0000313" key="8">
    <source>
        <dbReference type="EnsemblPlants" id="OPUNC02G10170.1"/>
    </source>
</evidence>
<dbReference type="Gramene" id="OPUNC02G10170.1">
    <property type="protein sequence ID" value="OPUNC02G10170.1"/>
    <property type="gene ID" value="OPUNC02G10170"/>
</dbReference>
<dbReference type="Pfam" id="PF02453">
    <property type="entry name" value="Reticulon"/>
    <property type="match status" value="1"/>
</dbReference>
<dbReference type="eggNOG" id="KOG1792">
    <property type="taxonomic scope" value="Eukaryota"/>
</dbReference>
<feature type="domain" description="Reticulon" evidence="7">
    <location>
        <begin position="42"/>
        <end position="227"/>
    </location>
</feature>
<dbReference type="HOGENOM" id="CLU_066344_1_0_1"/>
<keyword evidence="3 6" id="KW-0256">Endoplasmic reticulum</keyword>
<dbReference type="PANTHER" id="PTHR10994">
    <property type="entry name" value="RETICULON"/>
    <property type="match status" value="1"/>
</dbReference>
<feature type="transmembrane region" description="Helical" evidence="6">
    <location>
        <begin position="166"/>
        <end position="184"/>
    </location>
</feature>
<accession>A0A0E0JY76</accession>
<dbReference type="PANTHER" id="PTHR10994:SF193">
    <property type="entry name" value="RETICULON-LIKE PROTEIN"/>
    <property type="match status" value="1"/>
</dbReference>
<evidence type="ECO:0000256" key="5">
    <source>
        <dbReference type="ARBA" id="ARBA00023136"/>
    </source>
</evidence>